<feature type="compositionally biased region" description="Polar residues" evidence="1">
    <location>
        <begin position="640"/>
        <end position="650"/>
    </location>
</feature>
<evidence type="ECO:0000313" key="3">
    <source>
        <dbReference type="Proteomes" id="UP000053593"/>
    </source>
</evidence>
<protein>
    <recommendedName>
        <fullName evidence="4">FHA domain-containing protein</fullName>
    </recommendedName>
</protein>
<feature type="compositionally biased region" description="Basic residues" evidence="1">
    <location>
        <begin position="478"/>
        <end position="487"/>
    </location>
</feature>
<dbReference type="PANTHER" id="PTHR12162:SF0">
    <property type="entry name" value="NIBRIN"/>
    <property type="match status" value="1"/>
</dbReference>
<dbReference type="GO" id="GO:0007095">
    <property type="term" value="P:mitotic G2 DNA damage checkpoint signaling"/>
    <property type="evidence" value="ECO:0007669"/>
    <property type="project" value="InterPro"/>
</dbReference>
<dbReference type="PANTHER" id="PTHR12162">
    <property type="entry name" value="NIBRIN-RELATED"/>
    <property type="match status" value="1"/>
</dbReference>
<proteinExistence type="predicted"/>
<feature type="region of interest" description="Disordered" evidence="1">
    <location>
        <begin position="375"/>
        <end position="496"/>
    </location>
</feature>
<feature type="compositionally biased region" description="Pro residues" evidence="1">
    <location>
        <begin position="408"/>
        <end position="420"/>
    </location>
</feature>
<gene>
    <name evidence="2" type="ORF">GYMLUDRAFT_47663</name>
</gene>
<dbReference type="EMBL" id="KN834804">
    <property type="protein sequence ID" value="KIK55706.1"/>
    <property type="molecule type" value="Genomic_DNA"/>
</dbReference>
<feature type="compositionally biased region" description="Polar residues" evidence="1">
    <location>
        <begin position="620"/>
        <end position="631"/>
    </location>
</feature>
<dbReference type="GO" id="GO:0003684">
    <property type="term" value="F:damaged DNA binding"/>
    <property type="evidence" value="ECO:0007669"/>
    <property type="project" value="TreeGrafter"/>
</dbReference>
<sequence>MWVLRGPFDVDPVTSLESKLRILKPSKSYLLGRKKTPYPQLIINNKKFSHEHCKFSVGQFTREDVVNPHKKPTLEITNLRDKPISIRRNVKGEDGTIVVNGKMTVKLQDGDEVLLVGGMKPIAIFWRFNMFLYRPNSAQLESCASLGITISQIPQQSELGSSSPVSHHILPSFAITPAVGISLLSRASFVKVEWLNRFIELYNNVSNNPNANNPDMHPDTPPDLADPPLPLEKFRPSFPSTLDAKYKNATVWEPNEARSDFFKGFRFLLVCEKDRDLELGLREFLKCGGGAVDTFRVSEGRSKFKRALKQGLAKGDTMLVLVGDEGNVKAAIGDDEWRELEAEAKEYNLRLFTLVDIVYAVLDVDTEVLKSVPRSEIEEESQAGSSHPPPSSFLPSYVPNSIPEEMTVPPPTAPPPPPTEDPNELHEADVSRRRPLQRRKPLSRQVSVAPEESTDTQPVDNNAPSEPAESEEPAPAPARRKPTRRVRGGVPIVTGLGDSSMVIDAIEAANAAEIIPKTEPPPTAAPMILDLAVDPTPIRSSRPLKRRQGPSAASSSSATFSAASEEEPPHKKYKALFEATNDPEQADMLMSQLPQEDYAGSRQTQSRTQSETQSQTGSRKTQSGASRSRQIQLDPVPEEGSSQFPSSKQTQSRKRKVVHSDDEDREMAGVEQELAATGTRSRGGSVAPPSKKQATEKVNAVEPVATASVNGKENASSKSQAPTSKKGSKGAGAVPSQPDTDPSFLKAVASTKRGKKNEDEFDREFNQLRISKPNTKDAQSNREEEDWAILNRDDFELEDGQNLRGNFMVIVEMDVHRDRFPEADKDRERREKESREKWAGVPNFKKFKKASCLKLAVHSQSFPFYHPYR</sequence>
<feature type="compositionally biased region" description="Low complexity" evidence="1">
    <location>
        <begin position="600"/>
        <end position="619"/>
    </location>
</feature>
<organism evidence="2 3">
    <name type="scientific">Collybiopsis luxurians FD-317 M1</name>
    <dbReference type="NCBI Taxonomy" id="944289"/>
    <lineage>
        <taxon>Eukaryota</taxon>
        <taxon>Fungi</taxon>
        <taxon>Dikarya</taxon>
        <taxon>Basidiomycota</taxon>
        <taxon>Agaricomycotina</taxon>
        <taxon>Agaricomycetes</taxon>
        <taxon>Agaricomycetidae</taxon>
        <taxon>Agaricales</taxon>
        <taxon>Marasmiineae</taxon>
        <taxon>Omphalotaceae</taxon>
        <taxon>Collybiopsis</taxon>
        <taxon>Collybiopsis luxurians</taxon>
    </lineage>
</organism>
<accession>A0A0D0BLN6</accession>
<dbReference type="HOGENOM" id="CLU_007603_0_0_1"/>
<feature type="region of interest" description="Disordered" evidence="1">
    <location>
        <begin position="512"/>
        <end position="785"/>
    </location>
</feature>
<name>A0A0D0BLN6_9AGAR</name>
<dbReference type="OrthoDB" id="552194at2759"/>
<feature type="compositionally biased region" description="Polar residues" evidence="1">
    <location>
        <begin position="707"/>
        <end position="725"/>
    </location>
</feature>
<feature type="compositionally biased region" description="Basic and acidic residues" evidence="1">
    <location>
        <begin position="423"/>
        <end position="432"/>
    </location>
</feature>
<feature type="compositionally biased region" description="Basic residues" evidence="1">
    <location>
        <begin position="433"/>
        <end position="442"/>
    </location>
</feature>
<feature type="compositionally biased region" description="Polar residues" evidence="1">
    <location>
        <begin position="768"/>
        <end position="778"/>
    </location>
</feature>
<feature type="compositionally biased region" description="Low complexity" evidence="1">
    <location>
        <begin position="551"/>
        <end position="563"/>
    </location>
</feature>
<evidence type="ECO:0008006" key="4">
    <source>
        <dbReference type="Google" id="ProtNLM"/>
    </source>
</evidence>
<dbReference type="Proteomes" id="UP000053593">
    <property type="component" value="Unassembled WGS sequence"/>
</dbReference>
<dbReference type="Gene3D" id="2.60.200.20">
    <property type="match status" value="1"/>
</dbReference>
<keyword evidence="3" id="KW-1185">Reference proteome</keyword>
<feature type="compositionally biased region" description="Basic and acidic residues" evidence="1">
    <location>
        <begin position="658"/>
        <end position="668"/>
    </location>
</feature>
<reference evidence="2 3" key="1">
    <citation type="submission" date="2014-04" db="EMBL/GenBank/DDBJ databases">
        <title>Evolutionary Origins and Diversification of the Mycorrhizal Mutualists.</title>
        <authorList>
            <consortium name="DOE Joint Genome Institute"/>
            <consortium name="Mycorrhizal Genomics Consortium"/>
            <person name="Kohler A."/>
            <person name="Kuo A."/>
            <person name="Nagy L.G."/>
            <person name="Floudas D."/>
            <person name="Copeland A."/>
            <person name="Barry K.W."/>
            <person name="Cichocki N."/>
            <person name="Veneault-Fourrey C."/>
            <person name="LaButti K."/>
            <person name="Lindquist E.A."/>
            <person name="Lipzen A."/>
            <person name="Lundell T."/>
            <person name="Morin E."/>
            <person name="Murat C."/>
            <person name="Riley R."/>
            <person name="Ohm R."/>
            <person name="Sun H."/>
            <person name="Tunlid A."/>
            <person name="Henrissat B."/>
            <person name="Grigoriev I.V."/>
            <person name="Hibbett D.S."/>
            <person name="Martin F."/>
        </authorList>
    </citation>
    <scope>NUCLEOTIDE SEQUENCE [LARGE SCALE GENOMIC DNA]</scope>
    <source>
        <strain evidence="2 3">FD-317 M1</strain>
    </source>
</reference>
<dbReference type="GO" id="GO:0030870">
    <property type="term" value="C:Mre11 complex"/>
    <property type="evidence" value="ECO:0007669"/>
    <property type="project" value="InterPro"/>
</dbReference>
<dbReference type="AlphaFoldDB" id="A0A0D0BLN6"/>
<dbReference type="GO" id="GO:0000724">
    <property type="term" value="P:double-strand break repair via homologous recombination"/>
    <property type="evidence" value="ECO:0007669"/>
    <property type="project" value="TreeGrafter"/>
</dbReference>
<evidence type="ECO:0000256" key="1">
    <source>
        <dbReference type="SAM" id="MobiDB-lite"/>
    </source>
</evidence>
<evidence type="ECO:0000313" key="2">
    <source>
        <dbReference type="EMBL" id="KIK55706.1"/>
    </source>
</evidence>
<dbReference type="InterPro" id="IPR040227">
    <property type="entry name" value="Nibrin-rel"/>
</dbReference>